<sequence>MMVIDYDKILMLYLERLTGTISPEEDAWLTGRLLADPEVQQIWAQIEREGHAIDLQLFTESLSASQSLNLLKESIKTAEPEVRRFQKITWKKRWAAKLSIAASILLLFGYGWFYYNHHKKITDTNAIVSLITSGQQPVSLQLSTGKKVYLNNKTPQKIAVGKTVLAASDQNLAFSPGQDTSSNLLVIPKGENYQITLSDGTEVILNASSSLKFPFHFGRATRDVYLTGEAYFKVAKDKQHPFIVHTPLTQVQVVGTQFNINSYETNRVTTALIEGKVLTSTKGESPVDLNPGHAAVYTTTRGFTVKPVDTQDVISWIKGVYYFHDLTLQTLAGNMSRIYNVEITIDNASIAAKSVSGILDRSNLPALLEDLKTTMGIQYYYSQDKLHIK</sequence>
<dbReference type="Proteomes" id="UP000321291">
    <property type="component" value="Chromosome"/>
</dbReference>
<feature type="domain" description="Protein FecR C-terminal" evidence="3">
    <location>
        <begin position="321"/>
        <end position="386"/>
    </location>
</feature>
<dbReference type="AlphaFoldDB" id="A0A5B8VSE6"/>
<dbReference type="PANTHER" id="PTHR30273">
    <property type="entry name" value="PERIPLASMIC SIGNAL SENSOR AND SIGMA FACTOR ACTIVATOR FECR-RELATED"/>
    <property type="match status" value="1"/>
</dbReference>
<accession>A0A5B8VSE6</accession>
<keyword evidence="5" id="KW-1185">Reference proteome</keyword>
<organism evidence="4 5">
    <name type="scientific">Arachidicoccus ginsenosidivorans</name>
    <dbReference type="NCBI Taxonomy" id="496057"/>
    <lineage>
        <taxon>Bacteria</taxon>
        <taxon>Pseudomonadati</taxon>
        <taxon>Bacteroidota</taxon>
        <taxon>Chitinophagia</taxon>
        <taxon>Chitinophagales</taxon>
        <taxon>Chitinophagaceae</taxon>
        <taxon>Arachidicoccus</taxon>
    </lineage>
</organism>
<dbReference type="InterPro" id="IPR012373">
    <property type="entry name" value="Ferrdict_sens_TM"/>
</dbReference>
<proteinExistence type="predicted"/>
<keyword evidence="1" id="KW-1133">Transmembrane helix</keyword>
<dbReference type="EMBL" id="CP042434">
    <property type="protein sequence ID" value="QEC74041.1"/>
    <property type="molecule type" value="Genomic_DNA"/>
</dbReference>
<feature type="domain" description="FecR protein" evidence="2">
    <location>
        <begin position="187"/>
        <end position="277"/>
    </location>
</feature>
<dbReference type="InterPro" id="IPR032508">
    <property type="entry name" value="FecR_C"/>
</dbReference>
<dbReference type="RefSeq" id="WP_146787622.1">
    <property type="nucleotide sequence ID" value="NZ_CP042434.1"/>
</dbReference>
<evidence type="ECO:0000313" key="4">
    <source>
        <dbReference type="EMBL" id="QEC74041.1"/>
    </source>
</evidence>
<dbReference type="KEGG" id="agi:FSB73_22575"/>
<evidence type="ECO:0000313" key="5">
    <source>
        <dbReference type="Proteomes" id="UP000321291"/>
    </source>
</evidence>
<dbReference type="Pfam" id="PF16344">
    <property type="entry name" value="FecR_C"/>
    <property type="match status" value="1"/>
</dbReference>
<dbReference type="OrthoDB" id="643697at2"/>
<reference evidence="4 5" key="1">
    <citation type="journal article" date="2017" name="Int. J. Syst. Evol. Microbiol.">
        <title>Arachidicoccus ginsenosidivorans sp. nov., with ginsenoside-converting activity isolated from ginseng cultivating soil.</title>
        <authorList>
            <person name="Siddiqi M.Z."/>
            <person name="Aslam Z."/>
            <person name="Im W.T."/>
        </authorList>
    </citation>
    <scope>NUCLEOTIDE SEQUENCE [LARGE SCALE GENOMIC DNA]</scope>
    <source>
        <strain evidence="4 5">Gsoil 809</strain>
    </source>
</reference>
<dbReference type="Gene3D" id="3.55.50.30">
    <property type="match status" value="1"/>
</dbReference>
<dbReference type="Gene3D" id="2.60.120.1440">
    <property type="match status" value="1"/>
</dbReference>
<dbReference type="Pfam" id="PF04773">
    <property type="entry name" value="FecR"/>
    <property type="match status" value="1"/>
</dbReference>
<evidence type="ECO:0000256" key="1">
    <source>
        <dbReference type="SAM" id="Phobius"/>
    </source>
</evidence>
<name>A0A5B8VSE6_9BACT</name>
<protein>
    <submittedName>
        <fullName evidence="4">DUF4974 domain-containing protein</fullName>
    </submittedName>
</protein>
<dbReference type="InterPro" id="IPR006860">
    <property type="entry name" value="FecR"/>
</dbReference>
<gene>
    <name evidence="4" type="ORF">FSB73_22575</name>
</gene>
<feature type="transmembrane region" description="Helical" evidence="1">
    <location>
        <begin position="94"/>
        <end position="115"/>
    </location>
</feature>
<keyword evidence="1" id="KW-0812">Transmembrane</keyword>
<evidence type="ECO:0000259" key="2">
    <source>
        <dbReference type="Pfam" id="PF04773"/>
    </source>
</evidence>
<dbReference type="PANTHER" id="PTHR30273:SF2">
    <property type="entry name" value="PROTEIN FECR"/>
    <property type="match status" value="1"/>
</dbReference>
<dbReference type="GO" id="GO:0016989">
    <property type="term" value="F:sigma factor antagonist activity"/>
    <property type="evidence" value="ECO:0007669"/>
    <property type="project" value="TreeGrafter"/>
</dbReference>
<keyword evidence="1" id="KW-0472">Membrane</keyword>
<evidence type="ECO:0000259" key="3">
    <source>
        <dbReference type="Pfam" id="PF16344"/>
    </source>
</evidence>